<dbReference type="AlphaFoldDB" id="A0A9P0LHS4"/>
<evidence type="ECO:0000313" key="1">
    <source>
        <dbReference type="EMBL" id="CAH1995171.1"/>
    </source>
</evidence>
<reference evidence="1" key="1">
    <citation type="submission" date="2022-03" db="EMBL/GenBank/DDBJ databases">
        <authorList>
            <person name="Sayadi A."/>
        </authorList>
    </citation>
    <scope>NUCLEOTIDE SEQUENCE</scope>
</reference>
<evidence type="ECO:0000313" key="2">
    <source>
        <dbReference type="Proteomes" id="UP001152888"/>
    </source>
</evidence>
<gene>
    <name evidence="1" type="ORF">ACAOBT_LOCUS22439</name>
</gene>
<dbReference type="Proteomes" id="UP001152888">
    <property type="component" value="Unassembled WGS sequence"/>
</dbReference>
<name>A0A9P0LHS4_ACAOB</name>
<keyword evidence="2" id="KW-1185">Reference proteome</keyword>
<dbReference type="OrthoDB" id="8173223at2759"/>
<proteinExistence type="predicted"/>
<organism evidence="1 2">
    <name type="scientific">Acanthoscelides obtectus</name>
    <name type="common">Bean weevil</name>
    <name type="synonym">Bruchus obtectus</name>
    <dbReference type="NCBI Taxonomy" id="200917"/>
    <lineage>
        <taxon>Eukaryota</taxon>
        <taxon>Metazoa</taxon>
        <taxon>Ecdysozoa</taxon>
        <taxon>Arthropoda</taxon>
        <taxon>Hexapoda</taxon>
        <taxon>Insecta</taxon>
        <taxon>Pterygota</taxon>
        <taxon>Neoptera</taxon>
        <taxon>Endopterygota</taxon>
        <taxon>Coleoptera</taxon>
        <taxon>Polyphaga</taxon>
        <taxon>Cucujiformia</taxon>
        <taxon>Chrysomeloidea</taxon>
        <taxon>Chrysomelidae</taxon>
        <taxon>Bruchinae</taxon>
        <taxon>Bruchini</taxon>
        <taxon>Acanthoscelides</taxon>
    </lineage>
</organism>
<protein>
    <submittedName>
        <fullName evidence="1">Uncharacterized protein</fullName>
    </submittedName>
</protein>
<sequence length="275" mass="30015">MTIRNIQSGFRSTGIFPFDPDVVPETAFAPSTLTHKDIPEVMDGEPESYNSSDDDLPLGYFLKNHNPSTRMKIEEKSGAGCSHWTDQQTSAITSDTNKKINILNTTIIKTKMQDSVNKGAKCSAPEKNLNFSDILKTPDMGTVKSRPKRKALNYKAQLLKREIFTEHSYQANSTKSSKSQSKPKGNWLCGLGGHSCGDDCVDLTPADLPVAGATAGAAPPAGAAENNETRVRDEVCDMLCLNGLGKPLCKCPGGNWRDDQHRPNFIQSAWSYVTC</sequence>
<comment type="caution">
    <text evidence="1">The sequence shown here is derived from an EMBL/GenBank/DDBJ whole genome shotgun (WGS) entry which is preliminary data.</text>
</comment>
<accession>A0A9P0LHS4</accession>
<dbReference type="EMBL" id="CAKOFQ010007217">
    <property type="protein sequence ID" value="CAH1995171.1"/>
    <property type="molecule type" value="Genomic_DNA"/>
</dbReference>